<dbReference type="SUPFAM" id="SSF53697">
    <property type="entry name" value="SIS domain"/>
    <property type="match status" value="1"/>
</dbReference>
<dbReference type="InterPro" id="IPR001347">
    <property type="entry name" value="SIS_dom"/>
</dbReference>
<dbReference type="AlphaFoldDB" id="A0A139N7G5"/>
<dbReference type="InterPro" id="IPR036388">
    <property type="entry name" value="WH-like_DNA-bd_sf"/>
</dbReference>
<reference evidence="6 7" key="1">
    <citation type="submission" date="2016-01" db="EMBL/GenBank/DDBJ databases">
        <title>Highly variable Streptococcus oralis are common among viridans streptococci isolated from primates.</title>
        <authorList>
            <person name="Denapaite D."/>
            <person name="Rieger M."/>
            <person name="Koendgen S."/>
            <person name="Brueckner R."/>
            <person name="Ochigava I."/>
            <person name="Kappeler P."/>
            <person name="Maetz-Rensing K."/>
            <person name="Leendertz F."/>
            <person name="Hakenbeck R."/>
        </authorList>
    </citation>
    <scope>NUCLEOTIDE SEQUENCE [LARGE SCALE GENOMIC DNA]</scope>
    <source>
        <strain evidence="6 7">DD02</strain>
    </source>
</reference>
<proteinExistence type="predicted"/>
<dbReference type="SUPFAM" id="SSF46689">
    <property type="entry name" value="Homeodomain-like"/>
    <property type="match status" value="1"/>
</dbReference>
<dbReference type="Pfam" id="PF01418">
    <property type="entry name" value="HTH_6"/>
    <property type="match status" value="1"/>
</dbReference>
<dbReference type="Gene3D" id="3.40.50.10490">
    <property type="entry name" value="Glucose-6-phosphate isomerase like protein, domain 1"/>
    <property type="match status" value="1"/>
</dbReference>
<dbReference type="GO" id="GO:0097367">
    <property type="term" value="F:carbohydrate derivative binding"/>
    <property type="evidence" value="ECO:0007669"/>
    <property type="project" value="InterPro"/>
</dbReference>
<dbReference type="PATRIC" id="fig|315405.11.peg.756"/>
<dbReference type="GO" id="GO:0003700">
    <property type="term" value="F:DNA-binding transcription factor activity"/>
    <property type="evidence" value="ECO:0007669"/>
    <property type="project" value="InterPro"/>
</dbReference>
<dbReference type="PANTHER" id="PTHR30514">
    <property type="entry name" value="GLUCOKINASE"/>
    <property type="match status" value="1"/>
</dbReference>
<dbReference type="InterPro" id="IPR046348">
    <property type="entry name" value="SIS_dom_sf"/>
</dbReference>
<feature type="domain" description="HTH rpiR-type" evidence="4">
    <location>
        <begin position="1"/>
        <end position="76"/>
    </location>
</feature>
<dbReference type="GO" id="GO:1901135">
    <property type="term" value="P:carbohydrate derivative metabolic process"/>
    <property type="evidence" value="ECO:0007669"/>
    <property type="project" value="InterPro"/>
</dbReference>
<dbReference type="PANTHER" id="PTHR30514:SF1">
    <property type="entry name" value="HTH-TYPE TRANSCRIPTIONAL REGULATOR HEXR-RELATED"/>
    <property type="match status" value="1"/>
</dbReference>
<dbReference type="PROSITE" id="PS51071">
    <property type="entry name" value="HTH_RPIR"/>
    <property type="match status" value="1"/>
</dbReference>
<dbReference type="InterPro" id="IPR000281">
    <property type="entry name" value="HTH_RpiR"/>
</dbReference>
<name>A0A139N7G5_9STRE</name>
<evidence type="ECO:0000256" key="2">
    <source>
        <dbReference type="ARBA" id="ARBA00023125"/>
    </source>
</evidence>
<evidence type="ECO:0000313" key="7">
    <source>
        <dbReference type="Proteomes" id="UP000070198"/>
    </source>
</evidence>
<evidence type="ECO:0000259" key="4">
    <source>
        <dbReference type="PROSITE" id="PS51071"/>
    </source>
</evidence>
<dbReference type="CDD" id="cd05013">
    <property type="entry name" value="SIS_RpiR"/>
    <property type="match status" value="1"/>
</dbReference>
<dbReference type="InterPro" id="IPR047640">
    <property type="entry name" value="RpiR-like"/>
</dbReference>
<gene>
    <name evidence="6" type="ORF">SGADD02_00672</name>
</gene>
<accession>A0A139N7G5</accession>
<comment type="caution">
    <text evidence="6">The sequence shown here is derived from an EMBL/GenBank/DDBJ whole genome shotgun (WGS) entry which is preliminary data.</text>
</comment>
<dbReference type="Pfam" id="PF01380">
    <property type="entry name" value="SIS"/>
    <property type="match status" value="1"/>
</dbReference>
<evidence type="ECO:0000259" key="5">
    <source>
        <dbReference type="PROSITE" id="PS51464"/>
    </source>
</evidence>
<sequence length="291" mass="33148">MLIIERLINQSEFTSSEKGVAQYLYSIGLDSQEMSTRTIAEATYTSAATVVRLCKKLGFSGFEEFKEKYCQEINYLNTQTGKLDINFPFQKGENLSQISNKLVKLYEDTVNDTLFILDQRMLNRAVTILRMSKTIHVFSYGTSLNIAESFREKMLKIGRNVQITNNLNYQIYEASCLEKGDVAILISYSGETEKMLQIAELCQQVNVSMILLSSLGENSLSSYSSCKLTISSKESLVQNIGDFSTHLSVMFLLDALYSAYFLKDFDQHYDTKIKKAKKLEHIRSSSNRMIQ</sequence>
<feature type="domain" description="SIS" evidence="5">
    <location>
        <begin position="125"/>
        <end position="266"/>
    </location>
</feature>
<dbReference type="PROSITE" id="PS51464">
    <property type="entry name" value="SIS"/>
    <property type="match status" value="1"/>
</dbReference>
<protein>
    <submittedName>
        <fullName evidence="6">Transcriptional regulator, RpiR family</fullName>
    </submittedName>
</protein>
<dbReference type="Proteomes" id="UP000070198">
    <property type="component" value="Unassembled WGS sequence"/>
</dbReference>
<evidence type="ECO:0000313" key="6">
    <source>
        <dbReference type="EMBL" id="KXT71996.1"/>
    </source>
</evidence>
<keyword evidence="2" id="KW-0238">DNA-binding</keyword>
<dbReference type="Gene3D" id="1.10.10.10">
    <property type="entry name" value="Winged helix-like DNA-binding domain superfamily/Winged helix DNA-binding domain"/>
    <property type="match status" value="1"/>
</dbReference>
<dbReference type="GO" id="GO:0003677">
    <property type="term" value="F:DNA binding"/>
    <property type="evidence" value="ECO:0007669"/>
    <property type="project" value="UniProtKB-KW"/>
</dbReference>
<evidence type="ECO:0000256" key="3">
    <source>
        <dbReference type="ARBA" id="ARBA00023163"/>
    </source>
</evidence>
<dbReference type="InterPro" id="IPR035472">
    <property type="entry name" value="RpiR-like_SIS"/>
</dbReference>
<evidence type="ECO:0000256" key="1">
    <source>
        <dbReference type="ARBA" id="ARBA00023015"/>
    </source>
</evidence>
<keyword evidence="1" id="KW-0805">Transcription regulation</keyword>
<dbReference type="EMBL" id="LQOF01000086">
    <property type="protein sequence ID" value="KXT71996.1"/>
    <property type="molecule type" value="Genomic_DNA"/>
</dbReference>
<dbReference type="InterPro" id="IPR009057">
    <property type="entry name" value="Homeodomain-like_sf"/>
</dbReference>
<organism evidence="6 7">
    <name type="scientific">Streptococcus gallolyticus</name>
    <dbReference type="NCBI Taxonomy" id="315405"/>
    <lineage>
        <taxon>Bacteria</taxon>
        <taxon>Bacillati</taxon>
        <taxon>Bacillota</taxon>
        <taxon>Bacilli</taxon>
        <taxon>Lactobacillales</taxon>
        <taxon>Streptococcaceae</taxon>
        <taxon>Streptococcus</taxon>
    </lineage>
</organism>
<keyword evidence="3" id="KW-0804">Transcription</keyword>